<organism evidence="2 3">
    <name type="scientific">Ranatra chinensis</name>
    <dbReference type="NCBI Taxonomy" id="642074"/>
    <lineage>
        <taxon>Eukaryota</taxon>
        <taxon>Metazoa</taxon>
        <taxon>Ecdysozoa</taxon>
        <taxon>Arthropoda</taxon>
        <taxon>Hexapoda</taxon>
        <taxon>Insecta</taxon>
        <taxon>Pterygota</taxon>
        <taxon>Neoptera</taxon>
        <taxon>Paraneoptera</taxon>
        <taxon>Hemiptera</taxon>
        <taxon>Heteroptera</taxon>
        <taxon>Panheteroptera</taxon>
        <taxon>Nepomorpha</taxon>
        <taxon>Nepidae</taxon>
        <taxon>Ranatrinae</taxon>
        <taxon>Ranatra</taxon>
    </lineage>
</organism>
<evidence type="ECO:0000256" key="1">
    <source>
        <dbReference type="SAM" id="MobiDB-lite"/>
    </source>
</evidence>
<dbReference type="EMBL" id="JBFDAA010000009">
    <property type="protein sequence ID" value="KAL1128820.1"/>
    <property type="molecule type" value="Genomic_DNA"/>
</dbReference>
<keyword evidence="3" id="KW-1185">Reference proteome</keyword>
<feature type="compositionally biased region" description="Basic and acidic residues" evidence="1">
    <location>
        <begin position="124"/>
        <end position="134"/>
    </location>
</feature>
<feature type="compositionally biased region" description="Basic residues" evidence="1">
    <location>
        <begin position="591"/>
        <end position="607"/>
    </location>
</feature>
<protein>
    <recommendedName>
        <fullName evidence="4">FHA domain-containing protein</fullName>
    </recommendedName>
</protein>
<accession>A0ABD0YBW8</accession>
<feature type="compositionally biased region" description="Basic and acidic residues" evidence="1">
    <location>
        <begin position="653"/>
        <end position="669"/>
    </location>
</feature>
<evidence type="ECO:0008006" key="4">
    <source>
        <dbReference type="Google" id="ProtNLM"/>
    </source>
</evidence>
<proteinExistence type="predicted"/>
<gene>
    <name evidence="2" type="ORF">AAG570_013354</name>
</gene>
<evidence type="ECO:0000313" key="2">
    <source>
        <dbReference type="EMBL" id="KAL1128820.1"/>
    </source>
</evidence>
<evidence type="ECO:0000313" key="3">
    <source>
        <dbReference type="Proteomes" id="UP001558652"/>
    </source>
</evidence>
<feature type="region of interest" description="Disordered" evidence="1">
    <location>
        <begin position="584"/>
        <end position="672"/>
    </location>
</feature>
<dbReference type="Proteomes" id="UP001558652">
    <property type="component" value="Unassembled WGS sequence"/>
</dbReference>
<dbReference type="AlphaFoldDB" id="A0ABD0YBW8"/>
<reference evidence="2 3" key="1">
    <citation type="submission" date="2024-07" db="EMBL/GenBank/DDBJ databases">
        <title>Chromosome-level genome assembly of the water stick insect Ranatra chinensis (Heteroptera: Nepidae).</title>
        <authorList>
            <person name="Liu X."/>
        </authorList>
    </citation>
    <scope>NUCLEOTIDE SEQUENCE [LARGE SCALE GENOMIC DNA]</scope>
    <source>
        <strain evidence="2">Cailab_2021Rc</strain>
        <tissue evidence="2">Muscle</tissue>
    </source>
</reference>
<comment type="caution">
    <text evidence="2">The sequence shown here is derived from an EMBL/GenBank/DDBJ whole genome shotgun (WGS) entry which is preliminary data.</text>
</comment>
<feature type="region of interest" description="Disordered" evidence="1">
    <location>
        <begin position="480"/>
        <end position="509"/>
    </location>
</feature>
<feature type="region of interest" description="Disordered" evidence="1">
    <location>
        <begin position="111"/>
        <end position="135"/>
    </location>
</feature>
<feature type="region of interest" description="Disordered" evidence="1">
    <location>
        <begin position="159"/>
        <end position="180"/>
    </location>
</feature>
<sequence>MDVGCGFLTQYEEFDVQMNLVSASFNGTYVGDTKVLPMRELGLINGDVIGLGAEASEPHCNYIYRLEFVPNIQHEENVGPSDSVHPSNDNYERSKTARDQLETIVAVTKEGAGCPTSDHTTVPRKSDPAEKSVDADDIGQEGWLKTAHLEASDTAKKRIATSPPPVPVKLPRRSDQGDKSINVSKTSITEEVSLRNRSSIDNGETMCVYSNEVVDDKLMNTNRVQNTKEDPVIIDISDPGLNPLKYVNMQRGTGIRENDNSIISNVSLMNSSIFSQAAEDVIEIGDSDDEFPCSQLFDSKEEPEELNRIKQEVKNDDSDVEIIEEECSFFEEHFSQNFRETSTPYKDCKVNISVKKEDCSEYVNNIKCSNTLNINPVVETVVIDDGLTPVNEADDVFPSVEAIVGTVEDAVNAISPLDSAVEQKVENKIQEEDNGLVVVKNSEGLEVKTPVPSTKKTEEIKGEEPKRFIKLCEALPLPTKKTSRVKDDNKGKGKSKKKTSEKETSLSKKKIVKERRLKLKELSSKEKSKTAENLTKVSLVNPCLDNEEVKKAPNCAKITERNRGCFLAETTNLNVSTKVKSDVTMAEKTTKGTKKTKQSSPRKHKEARKPLDGSRKDVREEALSNDGVEKTVPPKSREKKHTRRSKRINGSVESDKTKSDEVNTIDAKKNNNGKKSVQFRDENLVEVREYECEGVLNKIQFKVKDLALKKNDDAVLSLKKYTEGTPVTSMETIYDMCKWNVVWLEECKKVEGEPPVGDLLAVMVNREQFATFQEYQRSFITLQMYELWAATVQDCALKY</sequence>
<name>A0ABD0YBW8_9HEMI</name>
<feature type="region of interest" description="Disordered" evidence="1">
    <location>
        <begin position="76"/>
        <end position="95"/>
    </location>
</feature>
<feature type="compositionally biased region" description="Basic residues" evidence="1">
    <location>
        <begin position="637"/>
        <end position="647"/>
    </location>
</feature>
<feature type="compositionally biased region" description="Basic and acidic residues" evidence="1">
    <location>
        <begin position="608"/>
        <end position="622"/>
    </location>
</feature>